<protein>
    <recommendedName>
        <fullName evidence="7">Glutamate pyruvate transaminase</fullName>
    </recommendedName>
    <alternativeName>
        <fullName evidence="8">Glutamic--alanine transaminase</fullName>
    </alternativeName>
    <alternativeName>
        <fullName evidence="9">Glutamic--pyruvic transaminase</fullName>
    </alternativeName>
</protein>
<dbReference type="UniPathway" id="UPA00528">
    <property type="reaction ID" value="UER00586"/>
</dbReference>
<dbReference type="FunFam" id="3.90.1150.10:FF:000010">
    <property type="entry name" value="Alanine aminotransferase 2"/>
    <property type="match status" value="1"/>
</dbReference>
<dbReference type="FunFam" id="3.40.640.10:FF:000012">
    <property type="entry name" value="alanine aminotransferase 2"/>
    <property type="match status" value="1"/>
</dbReference>
<dbReference type="Pfam" id="PF00155">
    <property type="entry name" value="Aminotran_1_2"/>
    <property type="match status" value="1"/>
</dbReference>
<feature type="domain" description="Aminotransferase class I/classII large" evidence="10">
    <location>
        <begin position="122"/>
        <end position="490"/>
    </location>
</feature>
<organism evidence="11 12">
    <name type="scientific">Hanseniaspora valbyensis NRRL Y-1626</name>
    <dbReference type="NCBI Taxonomy" id="766949"/>
    <lineage>
        <taxon>Eukaryota</taxon>
        <taxon>Fungi</taxon>
        <taxon>Dikarya</taxon>
        <taxon>Ascomycota</taxon>
        <taxon>Saccharomycotina</taxon>
        <taxon>Saccharomycetes</taxon>
        <taxon>Saccharomycodales</taxon>
        <taxon>Saccharomycodaceae</taxon>
        <taxon>Hanseniaspora</taxon>
    </lineage>
</organism>
<evidence type="ECO:0000259" key="10">
    <source>
        <dbReference type="Pfam" id="PF00155"/>
    </source>
</evidence>
<dbReference type="GO" id="GO:0042853">
    <property type="term" value="P:L-alanine catabolic process"/>
    <property type="evidence" value="ECO:0007669"/>
    <property type="project" value="UniProtKB-UniPathway"/>
</dbReference>
<evidence type="ECO:0000256" key="2">
    <source>
        <dbReference type="ARBA" id="ARBA00011738"/>
    </source>
</evidence>
<accession>A0A1B7T7X7</accession>
<evidence type="ECO:0000256" key="4">
    <source>
        <dbReference type="ARBA" id="ARBA00022679"/>
    </source>
</evidence>
<dbReference type="Gene3D" id="1.10.287.1970">
    <property type="match status" value="1"/>
</dbReference>
<evidence type="ECO:0000256" key="8">
    <source>
        <dbReference type="ARBA" id="ARBA00078532"/>
    </source>
</evidence>
<comment type="similarity">
    <text evidence="6">Belongs to the class-I pyridoxal-phosphate-dependent aminotransferase family. Alanine aminotransferase subfamily.</text>
</comment>
<comment type="caution">
    <text evidence="11">The sequence shown here is derived from an EMBL/GenBank/DDBJ whole genome shotgun (WGS) entry which is preliminary data.</text>
</comment>
<dbReference type="FunFam" id="1.10.287.1970:FF:000001">
    <property type="entry name" value="Alanine aminotransferase 2"/>
    <property type="match status" value="1"/>
</dbReference>
<dbReference type="InterPro" id="IPR004839">
    <property type="entry name" value="Aminotransferase_I/II_large"/>
</dbReference>
<dbReference type="InterPro" id="IPR015421">
    <property type="entry name" value="PyrdxlP-dep_Trfase_major"/>
</dbReference>
<gene>
    <name evidence="11" type="ORF">HANVADRAFT_4344</name>
</gene>
<dbReference type="InterPro" id="IPR015422">
    <property type="entry name" value="PyrdxlP-dep_Trfase_small"/>
</dbReference>
<dbReference type="AlphaFoldDB" id="A0A1B7T7X7"/>
<reference evidence="12" key="1">
    <citation type="journal article" date="2016" name="Proc. Natl. Acad. Sci. U.S.A.">
        <title>Comparative genomics of biotechnologically important yeasts.</title>
        <authorList>
            <person name="Riley R."/>
            <person name="Haridas S."/>
            <person name="Wolfe K.H."/>
            <person name="Lopes M.R."/>
            <person name="Hittinger C.T."/>
            <person name="Goeker M."/>
            <person name="Salamov A.A."/>
            <person name="Wisecaver J.H."/>
            <person name="Long T.M."/>
            <person name="Calvey C.H."/>
            <person name="Aerts A.L."/>
            <person name="Barry K.W."/>
            <person name="Choi C."/>
            <person name="Clum A."/>
            <person name="Coughlan A.Y."/>
            <person name="Deshpande S."/>
            <person name="Douglass A.P."/>
            <person name="Hanson S.J."/>
            <person name="Klenk H.-P."/>
            <person name="LaButti K.M."/>
            <person name="Lapidus A."/>
            <person name="Lindquist E.A."/>
            <person name="Lipzen A.M."/>
            <person name="Meier-Kolthoff J.P."/>
            <person name="Ohm R.A."/>
            <person name="Otillar R.P."/>
            <person name="Pangilinan J.L."/>
            <person name="Peng Y."/>
            <person name="Rokas A."/>
            <person name="Rosa C.A."/>
            <person name="Scheuner C."/>
            <person name="Sibirny A.A."/>
            <person name="Slot J.C."/>
            <person name="Stielow J.B."/>
            <person name="Sun H."/>
            <person name="Kurtzman C.P."/>
            <person name="Blackwell M."/>
            <person name="Grigoriev I.V."/>
            <person name="Jeffries T.W."/>
        </authorList>
    </citation>
    <scope>NUCLEOTIDE SEQUENCE [LARGE SCALE GENOMIC DNA]</scope>
    <source>
        <strain evidence="12">NRRL Y-1626</strain>
    </source>
</reference>
<dbReference type="InterPro" id="IPR015424">
    <property type="entry name" value="PyrdxlP-dep_Trfase"/>
</dbReference>
<dbReference type="GO" id="GO:0008483">
    <property type="term" value="F:transaminase activity"/>
    <property type="evidence" value="ECO:0007669"/>
    <property type="project" value="UniProtKB-KW"/>
</dbReference>
<evidence type="ECO:0000256" key="9">
    <source>
        <dbReference type="ARBA" id="ARBA00080525"/>
    </source>
</evidence>
<keyword evidence="3" id="KW-0032">Aminotransferase</keyword>
<sequence>MLRTQVKTQVRIHVKLTLKRLNASYSAPKLSLKDINPHVIEAKYAVRGTIPTKAEELKLQLQEDPSSVAFDKIIFSNIGNPQQLNQKPITFYRKVLSILQDPSLLDTLKSKDCPASFKQQYPQDIIDRAERMLKDIGSSVGAYSASQGIRGFRNTVAEFITKRDGYKADPNDIYLTGGASAAVNYVLQILCNGPKTGVLIPIPQYPLYTATLALNNSHAVPYYLKESEGWSLDCNELIKAIKDKTAEGVAVNCLVVINPGNPTGAVLSKEKMIEIVNVAKEHGLVIISDEVYQENVYHGEFISMRKVLKELQAKNGSEYDNIQLVSLHSTSKGVSGECGQRGGYMEILGFSDELRAIFTKLCSISLCSVVTGQALVDLMCKPPVAGESSFALDHKERLDIFNALKQRSLQLWETFNKLEGIECQKPEGAMYLFPKLDLSENVIAIAKAKGLQPDEFYCLELLENTGICTVPGSGFGQYPGTWHLRTTFLPPGTEWISKWEEFHNEFMTKYK</sequence>
<name>A0A1B7T7X7_9ASCO</name>
<comment type="subunit">
    <text evidence="2">Homodimer.</text>
</comment>
<dbReference type="Gene3D" id="3.40.640.10">
    <property type="entry name" value="Type I PLP-dependent aspartate aminotransferase-like (Major domain)"/>
    <property type="match status" value="1"/>
</dbReference>
<comment type="cofactor">
    <cofactor evidence="1">
        <name>pyridoxal 5'-phosphate</name>
        <dbReference type="ChEBI" id="CHEBI:597326"/>
    </cofactor>
</comment>
<evidence type="ECO:0000313" key="12">
    <source>
        <dbReference type="Proteomes" id="UP000092321"/>
    </source>
</evidence>
<keyword evidence="4 11" id="KW-0808">Transferase</keyword>
<proteinExistence type="inferred from homology"/>
<evidence type="ECO:0000256" key="3">
    <source>
        <dbReference type="ARBA" id="ARBA00022576"/>
    </source>
</evidence>
<dbReference type="EMBL" id="LXPE01000388">
    <property type="protein sequence ID" value="OBA24841.1"/>
    <property type="molecule type" value="Genomic_DNA"/>
</dbReference>
<dbReference type="Gene3D" id="3.90.1150.10">
    <property type="entry name" value="Aspartate Aminotransferase, domain 1"/>
    <property type="match status" value="1"/>
</dbReference>
<dbReference type="OrthoDB" id="1732682at2759"/>
<keyword evidence="5" id="KW-0663">Pyridoxal phosphate</keyword>
<dbReference type="SUPFAM" id="SSF53383">
    <property type="entry name" value="PLP-dependent transferases"/>
    <property type="match status" value="1"/>
</dbReference>
<evidence type="ECO:0000256" key="6">
    <source>
        <dbReference type="ARBA" id="ARBA00025785"/>
    </source>
</evidence>
<keyword evidence="12" id="KW-1185">Reference proteome</keyword>
<dbReference type="InterPro" id="IPR045088">
    <property type="entry name" value="ALAT1/2-like"/>
</dbReference>
<evidence type="ECO:0000256" key="1">
    <source>
        <dbReference type="ARBA" id="ARBA00001933"/>
    </source>
</evidence>
<dbReference type="GO" id="GO:0030170">
    <property type="term" value="F:pyridoxal phosphate binding"/>
    <property type="evidence" value="ECO:0007669"/>
    <property type="project" value="InterPro"/>
</dbReference>
<dbReference type="CDD" id="cd00609">
    <property type="entry name" value="AAT_like"/>
    <property type="match status" value="1"/>
</dbReference>
<evidence type="ECO:0000256" key="7">
    <source>
        <dbReference type="ARBA" id="ARBA00077894"/>
    </source>
</evidence>
<evidence type="ECO:0000313" key="11">
    <source>
        <dbReference type="EMBL" id="OBA24841.1"/>
    </source>
</evidence>
<evidence type="ECO:0000256" key="5">
    <source>
        <dbReference type="ARBA" id="ARBA00022898"/>
    </source>
</evidence>
<dbReference type="Proteomes" id="UP000092321">
    <property type="component" value="Unassembled WGS sequence"/>
</dbReference>
<dbReference type="PANTHER" id="PTHR11751:SF29">
    <property type="entry name" value="ALANINE TRANSAMINASE"/>
    <property type="match status" value="1"/>
</dbReference>
<dbReference type="PANTHER" id="PTHR11751">
    <property type="entry name" value="ALANINE AMINOTRANSFERASE"/>
    <property type="match status" value="1"/>
</dbReference>